<evidence type="ECO:0000256" key="1">
    <source>
        <dbReference type="ARBA" id="ARBA00006484"/>
    </source>
</evidence>
<name>A0AAD5JW91_9FUNG</name>
<evidence type="ECO:0000313" key="4">
    <source>
        <dbReference type="Proteomes" id="UP001209540"/>
    </source>
</evidence>
<proteinExistence type="inferred from homology"/>
<dbReference type="InterPro" id="IPR036291">
    <property type="entry name" value="NAD(P)-bd_dom_sf"/>
</dbReference>
<dbReference type="Gene3D" id="3.40.50.720">
    <property type="entry name" value="NAD(P)-binding Rossmann-like Domain"/>
    <property type="match status" value="1"/>
</dbReference>
<evidence type="ECO:0000313" key="3">
    <source>
        <dbReference type="EMBL" id="KAI9257203.1"/>
    </source>
</evidence>
<organism evidence="3 4">
    <name type="scientific">Phascolomyces articulosus</name>
    <dbReference type="NCBI Taxonomy" id="60185"/>
    <lineage>
        <taxon>Eukaryota</taxon>
        <taxon>Fungi</taxon>
        <taxon>Fungi incertae sedis</taxon>
        <taxon>Mucoromycota</taxon>
        <taxon>Mucoromycotina</taxon>
        <taxon>Mucoromycetes</taxon>
        <taxon>Mucorales</taxon>
        <taxon>Lichtheimiaceae</taxon>
        <taxon>Phascolomyces</taxon>
    </lineage>
</organism>
<dbReference type="InterPro" id="IPR002347">
    <property type="entry name" value="SDR_fam"/>
</dbReference>
<reference evidence="3" key="1">
    <citation type="journal article" date="2022" name="IScience">
        <title>Evolution of zygomycete secretomes and the origins of terrestrial fungal ecologies.</title>
        <authorList>
            <person name="Chang Y."/>
            <person name="Wang Y."/>
            <person name="Mondo S."/>
            <person name="Ahrendt S."/>
            <person name="Andreopoulos W."/>
            <person name="Barry K."/>
            <person name="Beard J."/>
            <person name="Benny G.L."/>
            <person name="Blankenship S."/>
            <person name="Bonito G."/>
            <person name="Cuomo C."/>
            <person name="Desiro A."/>
            <person name="Gervers K.A."/>
            <person name="Hundley H."/>
            <person name="Kuo A."/>
            <person name="LaButti K."/>
            <person name="Lang B.F."/>
            <person name="Lipzen A."/>
            <person name="O'Donnell K."/>
            <person name="Pangilinan J."/>
            <person name="Reynolds N."/>
            <person name="Sandor L."/>
            <person name="Smith M.E."/>
            <person name="Tsang A."/>
            <person name="Grigoriev I.V."/>
            <person name="Stajich J.E."/>
            <person name="Spatafora J.W."/>
        </authorList>
    </citation>
    <scope>NUCLEOTIDE SEQUENCE</scope>
    <source>
        <strain evidence="3">RSA 2281</strain>
    </source>
</reference>
<dbReference type="EMBL" id="JAIXMP010000020">
    <property type="protein sequence ID" value="KAI9257203.1"/>
    <property type="molecule type" value="Genomic_DNA"/>
</dbReference>
<gene>
    <name evidence="3" type="ORF">BDA99DRAFT_539310</name>
</gene>
<comment type="similarity">
    <text evidence="1">Belongs to the short-chain dehydrogenases/reductases (SDR) family.</text>
</comment>
<evidence type="ECO:0000256" key="2">
    <source>
        <dbReference type="ARBA" id="ARBA00023002"/>
    </source>
</evidence>
<dbReference type="SUPFAM" id="SSF51735">
    <property type="entry name" value="NAD(P)-binding Rossmann-fold domains"/>
    <property type="match status" value="1"/>
</dbReference>
<keyword evidence="4" id="KW-1185">Reference proteome</keyword>
<accession>A0AAD5JW91</accession>
<dbReference type="Proteomes" id="UP001209540">
    <property type="component" value="Unassembled WGS sequence"/>
</dbReference>
<dbReference type="PANTHER" id="PTHR24320">
    <property type="entry name" value="RETINOL DEHYDROGENASE"/>
    <property type="match status" value="1"/>
</dbReference>
<dbReference type="Pfam" id="PF00106">
    <property type="entry name" value="adh_short"/>
    <property type="match status" value="1"/>
</dbReference>
<dbReference type="PRINTS" id="PR00081">
    <property type="entry name" value="GDHRDH"/>
</dbReference>
<dbReference type="AlphaFoldDB" id="A0AAD5JW91"/>
<sequence length="306" mass="34087">MSATQSGRIIFITGGSGGLGRSVAKRFLSEGHTVVITGRTDAKLKQAVEWINPSNPKRLHTIILDLESLSSIRGAVESFKALGFPTLDILINNAGRTTVNHEFVADTKIVEKTIFANAVGPWYLTMLLRPSIPSGGRILFVTSSLHDPDMSGIFTGMSNDQVKSPNLFNMLDGNTKFNGLAYYKISKLATVWITYVMAKQYPDLVINTMCPGFVPVTSLNRDQPWIFRAVLKFSRHLLSESVTEEQSISEYVYYTTSEELNGVTGVYFTHGKKSKSSKRSYNMKEATRFWNLACDICNTPKYNLEL</sequence>
<dbReference type="GO" id="GO:0016491">
    <property type="term" value="F:oxidoreductase activity"/>
    <property type="evidence" value="ECO:0007669"/>
    <property type="project" value="UniProtKB-KW"/>
</dbReference>
<protein>
    <recommendedName>
        <fullName evidence="5">NAD(P)-binding protein</fullName>
    </recommendedName>
</protein>
<comment type="caution">
    <text evidence="3">The sequence shown here is derived from an EMBL/GenBank/DDBJ whole genome shotgun (WGS) entry which is preliminary data.</text>
</comment>
<dbReference type="PANTHER" id="PTHR24320:SF152">
    <property type="entry name" value="SHORT-CHAIN DEHYDROGENASE_REDUCTASE FAMILY PROTEIN"/>
    <property type="match status" value="1"/>
</dbReference>
<evidence type="ECO:0008006" key="5">
    <source>
        <dbReference type="Google" id="ProtNLM"/>
    </source>
</evidence>
<reference evidence="3" key="2">
    <citation type="submission" date="2023-02" db="EMBL/GenBank/DDBJ databases">
        <authorList>
            <consortium name="DOE Joint Genome Institute"/>
            <person name="Mondo S.J."/>
            <person name="Chang Y."/>
            <person name="Wang Y."/>
            <person name="Ahrendt S."/>
            <person name="Andreopoulos W."/>
            <person name="Barry K."/>
            <person name="Beard J."/>
            <person name="Benny G.L."/>
            <person name="Blankenship S."/>
            <person name="Bonito G."/>
            <person name="Cuomo C."/>
            <person name="Desiro A."/>
            <person name="Gervers K.A."/>
            <person name="Hundley H."/>
            <person name="Kuo A."/>
            <person name="LaButti K."/>
            <person name="Lang B.F."/>
            <person name="Lipzen A."/>
            <person name="O'Donnell K."/>
            <person name="Pangilinan J."/>
            <person name="Reynolds N."/>
            <person name="Sandor L."/>
            <person name="Smith M.W."/>
            <person name="Tsang A."/>
            <person name="Grigoriev I.V."/>
            <person name="Stajich J.E."/>
            <person name="Spatafora J.W."/>
        </authorList>
    </citation>
    <scope>NUCLEOTIDE SEQUENCE</scope>
    <source>
        <strain evidence="3">RSA 2281</strain>
    </source>
</reference>
<keyword evidence="2" id="KW-0560">Oxidoreductase</keyword>